<keyword evidence="3" id="KW-1185">Reference proteome</keyword>
<comment type="caution">
    <text evidence="2">The sequence shown here is derived from an EMBL/GenBank/DDBJ whole genome shotgun (WGS) entry which is preliminary data.</text>
</comment>
<gene>
    <name evidence="2" type="ORF">FRX94_10735</name>
</gene>
<evidence type="ECO:0000313" key="3">
    <source>
        <dbReference type="Proteomes" id="UP000320791"/>
    </source>
</evidence>
<dbReference type="AlphaFoldDB" id="A0A5C5UA37"/>
<feature type="transmembrane region" description="Helical" evidence="1">
    <location>
        <begin position="21"/>
        <end position="40"/>
    </location>
</feature>
<reference evidence="2 3" key="1">
    <citation type="submission" date="2019-08" db="EMBL/GenBank/DDBJ databases">
        <authorList>
            <person name="Lei W."/>
        </authorList>
    </citation>
    <scope>NUCLEOTIDE SEQUENCE [LARGE SCALE GENOMIC DNA]</scope>
    <source>
        <strain evidence="2 3">CCUG 58627</strain>
    </source>
</reference>
<keyword evidence="1" id="KW-0472">Membrane</keyword>
<dbReference type="RefSeq" id="WP_146325343.1">
    <property type="nucleotide sequence ID" value="NZ_BAABLR010000012.1"/>
</dbReference>
<keyword evidence="1" id="KW-1133">Transmembrane helix</keyword>
<keyword evidence="1" id="KW-0812">Transmembrane</keyword>
<accession>A0A5C5UA37</accession>
<protein>
    <submittedName>
        <fullName evidence="2">Uncharacterized protein</fullName>
    </submittedName>
</protein>
<proteinExistence type="predicted"/>
<dbReference type="OrthoDB" id="9847128at2"/>
<evidence type="ECO:0000256" key="1">
    <source>
        <dbReference type="SAM" id="Phobius"/>
    </source>
</evidence>
<dbReference type="Proteomes" id="UP000320791">
    <property type="component" value="Unassembled WGS sequence"/>
</dbReference>
<organism evidence="2 3">
    <name type="scientific">Corynebacterium canis</name>
    <dbReference type="NCBI Taxonomy" id="679663"/>
    <lineage>
        <taxon>Bacteria</taxon>
        <taxon>Bacillati</taxon>
        <taxon>Actinomycetota</taxon>
        <taxon>Actinomycetes</taxon>
        <taxon>Mycobacteriales</taxon>
        <taxon>Corynebacteriaceae</taxon>
        <taxon>Corynebacterium</taxon>
    </lineage>
</organism>
<dbReference type="EMBL" id="VOHM01000027">
    <property type="protein sequence ID" value="TWT22806.1"/>
    <property type="molecule type" value="Genomic_DNA"/>
</dbReference>
<sequence>MAFEPPPKRCSRSRIGTENCCWALAFVITIVTALAPVLAMRHDVVAAQHVQPSLTLPPPSARTDIGGGIQRSRLDYDPPAVITTGELRHRIDEYFVPVNLIELFGAYDSCTPSETRALEHLNVVCVGDYRKVNEYVAALGLPRLGVIDTARATFSYSSYEASDDTLFNDVEGCATTIDRVYRDTGTTLIVLEEPCDAADKPFPGAWEAGRTRFSAVHIMDYQRGIEDSQGVRLYPTLTIEGFESRDAIEALMRYFGLKFKPLGPVME</sequence>
<name>A0A5C5UA37_9CORY</name>
<evidence type="ECO:0000313" key="2">
    <source>
        <dbReference type="EMBL" id="TWT22806.1"/>
    </source>
</evidence>